<dbReference type="Proteomes" id="UP000256519">
    <property type="component" value="Unassembled WGS sequence"/>
</dbReference>
<evidence type="ECO:0000256" key="1">
    <source>
        <dbReference type="SAM" id="Phobius"/>
    </source>
</evidence>
<dbReference type="Pfam" id="PF06923">
    <property type="entry name" value="GutM"/>
    <property type="match status" value="1"/>
</dbReference>
<accession>A0A3D8X074</accession>
<keyword evidence="1" id="KW-1133">Transmembrane helix</keyword>
<name>A0A3D8X074_PRIMG</name>
<dbReference type="InterPro" id="IPR009693">
    <property type="entry name" value="Glucitol_operon_activator"/>
</dbReference>
<organism evidence="2 3">
    <name type="scientific">Priestia megaterium</name>
    <name type="common">Bacillus megaterium</name>
    <dbReference type="NCBI Taxonomy" id="1404"/>
    <lineage>
        <taxon>Bacteria</taxon>
        <taxon>Bacillati</taxon>
        <taxon>Bacillota</taxon>
        <taxon>Bacilli</taxon>
        <taxon>Bacillales</taxon>
        <taxon>Bacillaceae</taxon>
        <taxon>Priestia</taxon>
    </lineage>
</organism>
<reference evidence="2 3" key="1">
    <citation type="journal article" date="2018" name="Appl. Environ. Microbiol.">
        <title>Antimicrobial susceptibility testing and tentative epidemiological cut-off values of five Bacillus species relevant for use as animal feed additives or for plant protection.</title>
        <authorList>
            <person name="Agerso Y."/>
            <person name="Stuer-Lauridsen B."/>
            <person name="Bjerre K."/>
            <person name="Jensen M.G."/>
            <person name="Johansen E."/>
            <person name="Bennedsen M."/>
            <person name="Brockmann E."/>
            <person name="Nielsen B."/>
        </authorList>
    </citation>
    <scope>NUCLEOTIDE SEQUENCE [LARGE SCALE GENOMIC DNA]</scope>
    <source>
        <strain evidence="2 3">CHCC20162</strain>
    </source>
</reference>
<comment type="caution">
    <text evidence="2">The sequence shown here is derived from an EMBL/GenBank/DDBJ whole genome shotgun (WGS) entry which is preliminary data.</text>
</comment>
<evidence type="ECO:0000313" key="3">
    <source>
        <dbReference type="Proteomes" id="UP000256519"/>
    </source>
</evidence>
<dbReference type="EMBL" id="PQWM01000017">
    <property type="protein sequence ID" value="RDZ12803.1"/>
    <property type="molecule type" value="Genomic_DNA"/>
</dbReference>
<feature type="transmembrane region" description="Helical" evidence="1">
    <location>
        <begin position="21"/>
        <end position="42"/>
    </location>
</feature>
<proteinExistence type="predicted"/>
<keyword evidence="1" id="KW-0812">Transmembrane</keyword>
<keyword evidence="1" id="KW-0472">Membrane</keyword>
<evidence type="ECO:0000313" key="2">
    <source>
        <dbReference type="EMBL" id="RDZ12803.1"/>
    </source>
</evidence>
<evidence type="ECO:0008006" key="4">
    <source>
        <dbReference type="Google" id="ProtNLM"/>
    </source>
</evidence>
<sequence length="154" mass="17886">MLLTILTRRIYTLNKSKFKELLLRGVEMWGAFIVIFIVLWLLQFLMTKKQLKHYHQTVKEMSNHSSGYLGIGVDKKRFGTGTVLIMVTDVKGTVIDCRIMSGVTVFAKFKKCKRFKNLDILNVNVLSYENKYHVSLKMAIEKIHLQMNKEVSVL</sequence>
<dbReference type="AlphaFoldDB" id="A0A3D8X074"/>
<gene>
    <name evidence="2" type="ORF">C3744_17500</name>
</gene>
<protein>
    <recommendedName>
        <fullName evidence="4">Glucitol operon activator protein</fullName>
    </recommendedName>
</protein>